<dbReference type="GO" id="GO:0000155">
    <property type="term" value="F:phosphorelay sensor kinase activity"/>
    <property type="evidence" value="ECO:0007669"/>
    <property type="project" value="InterPro"/>
</dbReference>
<dbReference type="SMART" id="SM00388">
    <property type="entry name" value="HisKA"/>
    <property type="match status" value="1"/>
</dbReference>
<keyword evidence="7" id="KW-0808">Transferase</keyword>
<feature type="region of interest" description="Disordered" evidence="4">
    <location>
        <begin position="1"/>
        <end position="46"/>
    </location>
</feature>
<dbReference type="OMA" id="EQYCQAS"/>
<evidence type="ECO:0000256" key="2">
    <source>
        <dbReference type="PROSITE-ProRule" id="PRU00169"/>
    </source>
</evidence>
<feature type="compositionally biased region" description="Basic and acidic residues" evidence="4">
    <location>
        <begin position="1"/>
        <end position="13"/>
    </location>
</feature>
<dbReference type="SUPFAM" id="SSF55874">
    <property type="entry name" value="ATPase domain of HSP90 chaperone/DNA topoisomerase II/histidine kinase"/>
    <property type="match status" value="1"/>
</dbReference>
<dbReference type="InterPro" id="IPR001789">
    <property type="entry name" value="Sig_transdc_resp-reg_receiver"/>
</dbReference>
<keyword evidence="8" id="KW-1185">Reference proteome</keyword>
<dbReference type="Gene3D" id="3.40.50.2300">
    <property type="match status" value="1"/>
</dbReference>
<dbReference type="CDD" id="cd17546">
    <property type="entry name" value="REC_hyHK_CKI1_RcsC-like"/>
    <property type="match status" value="1"/>
</dbReference>
<proteinExistence type="predicted"/>
<dbReference type="InParanoid" id="A0A0V0QN45"/>
<evidence type="ECO:0000259" key="5">
    <source>
        <dbReference type="PROSITE" id="PS50109"/>
    </source>
</evidence>
<reference evidence="7 8" key="1">
    <citation type="journal article" date="2015" name="Sci. Rep.">
        <title>Genome of the facultative scuticociliatosis pathogen Pseudocohnilembus persalinus provides insight into its virulence through horizontal gene transfer.</title>
        <authorList>
            <person name="Xiong J."/>
            <person name="Wang G."/>
            <person name="Cheng J."/>
            <person name="Tian M."/>
            <person name="Pan X."/>
            <person name="Warren A."/>
            <person name="Jiang C."/>
            <person name="Yuan D."/>
            <person name="Miao W."/>
        </authorList>
    </citation>
    <scope>NUCLEOTIDE SEQUENCE [LARGE SCALE GENOMIC DNA]</scope>
    <source>
        <strain evidence="7">36N120E</strain>
    </source>
</reference>
<evidence type="ECO:0000313" key="7">
    <source>
        <dbReference type="EMBL" id="KRX03652.1"/>
    </source>
</evidence>
<dbReference type="Gene3D" id="3.30.565.10">
    <property type="entry name" value="Histidine kinase-like ATPase, C-terminal domain"/>
    <property type="match status" value="1"/>
</dbReference>
<evidence type="ECO:0000259" key="6">
    <source>
        <dbReference type="PROSITE" id="PS50110"/>
    </source>
</evidence>
<feature type="compositionally biased region" description="Polar residues" evidence="4">
    <location>
        <begin position="17"/>
        <end position="29"/>
    </location>
</feature>
<dbReference type="SUPFAM" id="SSF47384">
    <property type="entry name" value="Homodimeric domain of signal transducing histidine kinase"/>
    <property type="match status" value="1"/>
</dbReference>
<sequence>MKSQYQKREEKQLRKLTVNQKISSTQNKSSSKKFSNHPNKSSRSCNKLQSLDQIQEQDRISQKISNNKLKFTDEQQISEILSVNLADSLQAEFSTPKKCEQLKQQFDTQNSQQYYSLDNSQNLQKDGKIKKQKSTFINYKISLLASISHNIKTPLNNISIMLQIIQNLDETIIPNDVQELYIYPAFCSNEIMNSITNDFEDIVHLQTNKFQLDISQFNLKSLIQQTNLLFVPQSSLKKLQIIENFSEDFQSHQEIYSDMKRIKQILINLIGNSIKYSQNSNIYINVRYEKQNQTTCVEVKDEGYGISQSIINKTIYSYDKIDVQNRGVGLGLAFCQKIAKKLNRQQKGLKIYSEKNKGTRITFYLQNLDTENKIVQKRDVQIFQNFFMDDKDMQSKSIKDSLDIPIYKQKNDKSQKMFSNKEINLQQHKKDNDIIDINEVDTINKSLVTIGPKQSVRSIDNVNICQEPIIKDNLLISINYDFDQFVRTFDSQPQSNGMKNPYNKFKNINCKKVDSETVQQKQYMNILGDIIKEDQNEDKYLTQNSRNSDICFSSEQQNILNSINFEDLPDILIVDDDIFNLNASNLLIQCRYKLNIETAVNGKDAVEMVKERFNLLSKCQKNYLLIIMDMDMPIMNGFDACQAIYDFYQEQKQSKNYPIICSHSAYNERDKTNIMIQNNIIQKVLQKPFSISELDDLINLYKMKKQELLNQVQEQNQNQLKLLFNNQNTCRSDLEEKMQSKSFQKNEQDL</sequence>
<feature type="coiled-coil region" evidence="3">
    <location>
        <begin position="691"/>
        <end position="718"/>
    </location>
</feature>
<dbReference type="InterPro" id="IPR003661">
    <property type="entry name" value="HisK_dim/P_dom"/>
</dbReference>
<keyword evidence="1 2" id="KW-0597">Phosphoprotein</keyword>
<dbReference type="EMBL" id="LDAU01000129">
    <property type="protein sequence ID" value="KRX03652.1"/>
    <property type="molecule type" value="Genomic_DNA"/>
</dbReference>
<feature type="domain" description="Histidine kinase" evidence="5">
    <location>
        <begin position="146"/>
        <end position="369"/>
    </location>
</feature>
<dbReference type="InterPro" id="IPR036890">
    <property type="entry name" value="HATPase_C_sf"/>
</dbReference>
<dbReference type="PANTHER" id="PTHR43719">
    <property type="entry name" value="TWO-COMPONENT HISTIDINE KINASE"/>
    <property type="match status" value="1"/>
</dbReference>
<dbReference type="PROSITE" id="PS50109">
    <property type="entry name" value="HIS_KIN"/>
    <property type="match status" value="1"/>
</dbReference>
<dbReference type="OrthoDB" id="298073at2759"/>
<dbReference type="InterPro" id="IPR003594">
    <property type="entry name" value="HATPase_dom"/>
</dbReference>
<dbReference type="PROSITE" id="PS50110">
    <property type="entry name" value="RESPONSE_REGULATORY"/>
    <property type="match status" value="1"/>
</dbReference>
<dbReference type="InterPro" id="IPR004358">
    <property type="entry name" value="Sig_transdc_His_kin-like_C"/>
</dbReference>
<dbReference type="Proteomes" id="UP000054937">
    <property type="component" value="Unassembled WGS sequence"/>
</dbReference>
<dbReference type="Gene3D" id="1.10.287.130">
    <property type="match status" value="1"/>
</dbReference>
<accession>A0A0V0QN45</accession>
<dbReference type="AlphaFoldDB" id="A0A0V0QN45"/>
<evidence type="ECO:0000256" key="1">
    <source>
        <dbReference type="ARBA" id="ARBA00022553"/>
    </source>
</evidence>
<dbReference type="Pfam" id="PF00512">
    <property type="entry name" value="HisKA"/>
    <property type="match status" value="1"/>
</dbReference>
<dbReference type="Pfam" id="PF02518">
    <property type="entry name" value="HATPase_c"/>
    <property type="match status" value="1"/>
</dbReference>
<dbReference type="InterPro" id="IPR036097">
    <property type="entry name" value="HisK_dim/P_sf"/>
</dbReference>
<dbReference type="SMART" id="SM00387">
    <property type="entry name" value="HATPase_c"/>
    <property type="match status" value="1"/>
</dbReference>
<dbReference type="InterPro" id="IPR050956">
    <property type="entry name" value="2C_system_His_kinase"/>
</dbReference>
<dbReference type="InterPro" id="IPR011006">
    <property type="entry name" value="CheY-like_superfamily"/>
</dbReference>
<feature type="domain" description="Response regulatory" evidence="6">
    <location>
        <begin position="570"/>
        <end position="702"/>
    </location>
</feature>
<protein>
    <submittedName>
        <fullName evidence="7">Signal transduction histidine kinase, homodimeric domain</fullName>
    </submittedName>
</protein>
<organism evidence="7 8">
    <name type="scientific">Pseudocohnilembus persalinus</name>
    <name type="common">Ciliate</name>
    <dbReference type="NCBI Taxonomy" id="266149"/>
    <lineage>
        <taxon>Eukaryota</taxon>
        <taxon>Sar</taxon>
        <taxon>Alveolata</taxon>
        <taxon>Ciliophora</taxon>
        <taxon>Intramacronucleata</taxon>
        <taxon>Oligohymenophorea</taxon>
        <taxon>Scuticociliatia</taxon>
        <taxon>Philasterida</taxon>
        <taxon>Pseudocohnilembidae</taxon>
        <taxon>Pseudocohnilembus</taxon>
    </lineage>
</organism>
<dbReference type="CDD" id="cd00082">
    <property type="entry name" value="HisKA"/>
    <property type="match status" value="1"/>
</dbReference>
<dbReference type="Pfam" id="PF00072">
    <property type="entry name" value="Response_reg"/>
    <property type="match status" value="1"/>
</dbReference>
<dbReference type="PRINTS" id="PR00344">
    <property type="entry name" value="BCTRLSENSOR"/>
</dbReference>
<keyword evidence="7" id="KW-0418">Kinase</keyword>
<evidence type="ECO:0000256" key="4">
    <source>
        <dbReference type="SAM" id="MobiDB-lite"/>
    </source>
</evidence>
<feature type="modified residue" description="4-aspartylphosphate" evidence="2">
    <location>
        <position position="629"/>
    </location>
</feature>
<dbReference type="SUPFAM" id="SSF52172">
    <property type="entry name" value="CheY-like"/>
    <property type="match status" value="1"/>
</dbReference>
<dbReference type="SMART" id="SM00448">
    <property type="entry name" value="REC"/>
    <property type="match status" value="1"/>
</dbReference>
<feature type="compositionally biased region" description="Polar residues" evidence="4">
    <location>
        <begin position="36"/>
        <end position="46"/>
    </location>
</feature>
<comment type="caution">
    <text evidence="7">The sequence shown here is derived from an EMBL/GenBank/DDBJ whole genome shotgun (WGS) entry which is preliminary data.</text>
</comment>
<evidence type="ECO:0000256" key="3">
    <source>
        <dbReference type="SAM" id="Coils"/>
    </source>
</evidence>
<gene>
    <name evidence="7" type="ORF">PPERSA_04204</name>
</gene>
<evidence type="ECO:0000313" key="8">
    <source>
        <dbReference type="Proteomes" id="UP000054937"/>
    </source>
</evidence>
<name>A0A0V0QN45_PSEPJ</name>
<dbReference type="InterPro" id="IPR005467">
    <property type="entry name" value="His_kinase_dom"/>
</dbReference>
<keyword evidence="3" id="KW-0175">Coiled coil</keyword>
<dbReference type="PANTHER" id="PTHR43719:SF28">
    <property type="entry name" value="PEROXIDE STRESS-ACTIVATED HISTIDINE KINASE MAK1-RELATED"/>
    <property type="match status" value="1"/>
</dbReference>